<evidence type="ECO:0000313" key="2">
    <source>
        <dbReference type="Proteomes" id="UP000215455"/>
    </source>
</evidence>
<accession>A0ABX4E0N2</accession>
<sequence>MILTYQQRVLHEVKLAFLTAQTGEKDRYFSTSEQLTAYLKNRPDIRFHIYATTVGSELSHDPEPEGAYGGVFGDVFCGDEVFYDSVKGCVVTYTQTGRIWGG</sequence>
<proteinExistence type="predicted"/>
<dbReference type="Proteomes" id="UP000215455">
    <property type="component" value="Unassembled WGS sequence"/>
</dbReference>
<organism evidence="1 2">
    <name type="scientific">Pseudomonas umsongensis</name>
    <dbReference type="NCBI Taxonomy" id="198618"/>
    <lineage>
        <taxon>Bacteria</taxon>
        <taxon>Pseudomonadati</taxon>
        <taxon>Pseudomonadota</taxon>
        <taxon>Gammaproteobacteria</taxon>
        <taxon>Pseudomonadales</taxon>
        <taxon>Pseudomonadaceae</taxon>
        <taxon>Pseudomonas</taxon>
    </lineage>
</organism>
<evidence type="ECO:0000313" key="1">
    <source>
        <dbReference type="EMBL" id="OXR35189.1"/>
    </source>
</evidence>
<comment type="caution">
    <text evidence="1">The sequence shown here is derived from an EMBL/GenBank/DDBJ whole genome shotgun (WGS) entry which is preliminary data.</text>
</comment>
<keyword evidence="2" id="KW-1185">Reference proteome</keyword>
<gene>
    <name evidence="1" type="ORF">PSUM_04700</name>
</gene>
<dbReference type="EMBL" id="NIWU01000001">
    <property type="protein sequence ID" value="OXR35189.1"/>
    <property type="molecule type" value="Genomic_DNA"/>
</dbReference>
<reference evidence="1 2" key="1">
    <citation type="submission" date="2017-06" db="EMBL/GenBank/DDBJ databases">
        <authorList>
            <person name="Furmanczyk E.M."/>
        </authorList>
    </citation>
    <scope>NUCLEOTIDE SEQUENCE [LARGE SCALE GENOMIC DNA]</scope>
    <source>
        <strain evidence="1 2">DSM 16611</strain>
    </source>
</reference>
<protein>
    <submittedName>
        <fullName evidence="1">Uncharacterized protein</fullName>
    </submittedName>
</protein>
<dbReference type="RefSeq" id="WP_083349094.1">
    <property type="nucleotide sequence ID" value="NZ_CP044409.1"/>
</dbReference>
<name>A0ABX4E0N2_9PSED</name>